<evidence type="ECO:0000313" key="1">
    <source>
        <dbReference type="EMBL" id="TWP53997.1"/>
    </source>
</evidence>
<dbReference type="Pfam" id="PF24716">
    <property type="entry name" value="WapI"/>
    <property type="match status" value="1"/>
</dbReference>
<name>A0A563F1Z8_9PSEU</name>
<gene>
    <name evidence="1" type="ORF">FKR81_00010</name>
</gene>
<dbReference type="Proteomes" id="UP000316639">
    <property type="component" value="Unassembled WGS sequence"/>
</dbReference>
<dbReference type="EMBL" id="VOBR01000001">
    <property type="protein sequence ID" value="TWP53997.1"/>
    <property type="molecule type" value="Genomic_DNA"/>
</dbReference>
<dbReference type="InterPro" id="IPR056510">
    <property type="entry name" value="WapI"/>
</dbReference>
<dbReference type="OrthoDB" id="7210783at2"/>
<dbReference type="AlphaFoldDB" id="A0A563F1Z8"/>
<organism evidence="1 2">
    <name type="scientific">Lentzea tibetensis</name>
    <dbReference type="NCBI Taxonomy" id="2591470"/>
    <lineage>
        <taxon>Bacteria</taxon>
        <taxon>Bacillati</taxon>
        <taxon>Actinomycetota</taxon>
        <taxon>Actinomycetes</taxon>
        <taxon>Pseudonocardiales</taxon>
        <taxon>Pseudonocardiaceae</taxon>
        <taxon>Lentzea</taxon>
    </lineage>
</organism>
<sequence>MRRQEGPSGPDDWDQNWLIVSGAVRLAEGWEWTFEDPCLTAWEAVDLVAWLENPTAALSFIEPVISFGVVRRFADRRHTRIGLAFEAVPHRPEFVDDEFELILEVDNADLAAAALDWWWERVAFPPR</sequence>
<accession>A0A563F1Z8</accession>
<protein>
    <submittedName>
        <fullName evidence="1">Uncharacterized protein</fullName>
    </submittedName>
</protein>
<comment type="caution">
    <text evidence="1">The sequence shown here is derived from an EMBL/GenBank/DDBJ whole genome shotgun (WGS) entry which is preliminary data.</text>
</comment>
<keyword evidence="2" id="KW-1185">Reference proteome</keyword>
<proteinExistence type="predicted"/>
<evidence type="ECO:0000313" key="2">
    <source>
        <dbReference type="Proteomes" id="UP000316639"/>
    </source>
</evidence>
<reference evidence="1 2" key="1">
    <citation type="submission" date="2019-07" db="EMBL/GenBank/DDBJ databases">
        <title>Lentzea xizangensis sp. nov., isolated from Qinghai-Tibetan Plateau Soils.</title>
        <authorList>
            <person name="Huang J."/>
        </authorList>
    </citation>
    <scope>NUCLEOTIDE SEQUENCE [LARGE SCALE GENOMIC DNA]</scope>
    <source>
        <strain evidence="1 2">FXJ1.1311</strain>
    </source>
</reference>
<dbReference type="RefSeq" id="WP_146348780.1">
    <property type="nucleotide sequence ID" value="NZ_VOBR01000001.1"/>
</dbReference>